<dbReference type="Proteomes" id="UP000325440">
    <property type="component" value="Unassembled WGS sequence"/>
</dbReference>
<evidence type="ECO:0000256" key="3">
    <source>
        <dbReference type="ARBA" id="ARBA00023274"/>
    </source>
</evidence>
<dbReference type="InterPro" id="IPR039193">
    <property type="entry name" value="Ribosomal_uS17m_metazoa"/>
</dbReference>
<name>A0A5E4NHD2_9HEMI</name>
<evidence type="ECO:0000256" key="2">
    <source>
        <dbReference type="ARBA" id="ARBA00022980"/>
    </source>
</evidence>
<dbReference type="PANTHER" id="PTHR24088">
    <property type="entry name" value="28S RIBOSOMAL PROTEIN S17, MITOCHONDRIAL"/>
    <property type="match status" value="1"/>
</dbReference>
<dbReference type="EMBL" id="CABPRJ010002378">
    <property type="protein sequence ID" value="VVC44363.1"/>
    <property type="molecule type" value="Genomic_DNA"/>
</dbReference>
<keyword evidence="5" id="KW-1185">Reference proteome</keyword>
<keyword evidence="3" id="KW-0687">Ribonucleoprotein</keyword>
<protein>
    <submittedName>
        <fullName evidence="4">Ribosomal protein S17/S11,Nucleic acid-binding, OB-fold</fullName>
    </submittedName>
</protein>
<reference evidence="4 5" key="1">
    <citation type="submission" date="2019-08" db="EMBL/GenBank/DDBJ databases">
        <authorList>
            <person name="Alioto T."/>
            <person name="Alioto T."/>
            <person name="Gomez Garrido J."/>
        </authorList>
    </citation>
    <scope>NUCLEOTIDE SEQUENCE [LARGE SCALE GENOMIC DNA]</scope>
</reference>
<proteinExistence type="inferred from homology"/>
<dbReference type="GO" id="GO:0032543">
    <property type="term" value="P:mitochondrial translation"/>
    <property type="evidence" value="ECO:0007669"/>
    <property type="project" value="TreeGrafter"/>
</dbReference>
<accession>A0A5E4NHD2</accession>
<dbReference type="PANTHER" id="PTHR24088:SF0">
    <property type="entry name" value="SMALL RIBOSOMAL SUBUNIT PROTEIN US17M"/>
    <property type="match status" value="1"/>
</dbReference>
<gene>
    <name evidence="4" type="ORF">CINCED_3A025244</name>
</gene>
<dbReference type="SUPFAM" id="SSF50249">
    <property type="entry name" value="Nucleic acid-binding proteins"/>
    <property type="match status" value="1"/>
</dbReference>
<keyword evidence="2 4" id="KW-0689">Ribosomal protein</keyword>
<sequence length="166" mass="19212">MNLSTAAKSLLLLGRCVPSVKKNASKIIVKKLELDENLLMYFNKDEVYYAHDPEQQCKSGDVVLIKELPEKLTIHITHEVLKVIYPLGDITDPITNKKVAALRCGTVCYRDDIEEVDQIYGQTKERFNYKNAPARGWQEDKKDFSHKDSYIKYQETEEEQPYSVPR</sequence>
<organism evidence="4 5">
    <name type="scientific">Cinara cedri</name>
    <dbReference type="NCBI Taxonomy" id="506608"/>
    <lineage>
        <taxon>Eukaryota</taxon>
        <taxon>Metazoa</taxon>
        <taxon>Ecdysozoa</taxon>
        <taxon>Arthropoda</taxon>
        <taxon>Hexapoda</taxon>
        <taxon>Insecta</taxon>
        <taxon>Pterygota</taxon>
        <taxon>Neoptera</taxon>
        <taxon>Paraneoptera</taxon>
        <taxon>Hemiptera</taxon>
        <taxon>Sternorrhyncha</taxon>
        <taxon>Aphidomorpha</taxon>
        <taxon>Aphidoidea</taxon>
        <taxon>Aphididae</taxon>
        <taxon>Lachninae</taxon>
        <taxon>Cinara</taxon>
    </lineage>
</organism>
<evidence type="ECO:0000256" key="1">
    <source>
        <dbReference type="ARBA" id="ARBA00010254"/>
    </source>
</evidence>
<evidence type="ECO:0000313" key="4">
    <source>
        <dbReference type="EMBL" id="VVC44363.1"/>
    </source>
</evidence>
<dbReference type="AlphaFoldDB" id="A0A5E4NHD2"/>
<dbReference type="GO" id="GO:0003735">
    <property type="term" value="F:structural constituent of ribosome"/>
    <property type="evidence" value="ECO:0007669"/>
    <property type="project" value="InterPro"/>
</dbReference>
<comment type="similarity">
    <text evidence="1">Belongs to the universal ribosomal protein uS17 family.</text>
</comment>
<dbReference type="OrthoDB" id="274752at2759"/>
<evidence type="ECO:0000313" key="5">
    <source>
        <dbReference type="Proteomes" id="UP000325440"/>
    </source>
</evidence>
<dbReference type="InterPro" id="IPR000266">
    <property type="entry name" value="Ribosomal_uS17"/>
</dbReference>
<dbReference type="GO" id="GO:0005763">
    <property type="term" value="C:mitochondrial small ribosomal subunit"/>
    <property type="evidence" value="ECO:0007669"/>
    <property type="project" value="InterPro"/>
</dbReference>
<dbReference type="InterPro" id="IPR012340">
    <property type="entry name" value="NA-bd_OB-fold"/>
</dbReference>
<dbReference type="Gene3D" id="2.40.50.140">
    <property type="entry name" value="Nucleic acid-binding proteins"/>
    <property type="match status" value="1"/>
</dbReference>
<dbReference type="Pfam" id="PF00366">
    <property type="entry name" value="Ribosomal_S17"/>
    <property type="match status" value="1"/>
</dbReference>